<dbReference type="Proteomes" id="UP000545386">
    <property type="component" value="Unassembled WGS sequence"/>
</dbReference>
<gene>
    <name evidence="6" type="ORF">GTU67_14285</name>
</gene>
<dbReference type="Gene3D" id="3.40.190.290">
    <property type="match status" value="1"/>
</dbReference>
<dbReference type="AlphaFoldDB" id="A0A842HTI5"/>
<keyword evidence="3" id="KW-0238">DNA-binding</keyword>
<reference evidence="6 7" key="1">
    <citation type="submission" date="2020-08" db="EMBL/GenBank/DDBJ databases">
        <title>Paraeoetvoesia sp. YC-7-48 draft genome sequence.</title>
        <authorList>
            <person name="Yao L."/>
        </authorList>
    </citation>
    <scope>NUCLEOTIDE SEQUENCE [LARGE SCALE GENOMIC DNA]</scope>
    <source>
        <strain evidence="7">YC-7-48</strain>
    </source>
</reference>
<dbReference type="Pfam" id="PF00126">
    <property type="entry name" value="HTH_1"/>
    <property type="match status" value="1"/>
</dbReference>
<dbReference type="Pfam" id="PF03466">
    <property type="entry name" value="LysR_substrate"/>
    <property type="match status" value="1"/>
</dbReference>
<evidence type="ECO:0000313" key="6">
    <source>
        <dbReference type="EMBL" id="MBC2771074.1"/>
    </source>
</evidence>
<comment type="similarity">
    <text evidence="1">Belongs to the LysR transcriptional regulatory family.</text>
</comment>
<dbReference type="CDD" id="cd08420">
    <property type="entry name" value="PBP2_CysL_like"/>
    <property type="match status" value="1"/>
</dbReference>
<evidence type="ECO:0000256" key="2">
    <source>
        <dbReference type="ARBA" id="ARBA00023015"/>
    </source>
</evidence>
<dbReference type="EMBL" id="JACJUU010000019">
    <property type="protein sequence ID" value="MBC2771074.1"/>
    <property type="molecule type" value="Genomic_DNA"/>
</dbReference>
<comment type="caution">
    <text evidence="6">The sequence shown here is derived from an EMBL/GenBank/DDBJ whole genome shotgun (WGS) entry which is preliminary data.</text>
</comment>
<dbReference type="SUPFAM" id="SSF53850">
    <property type="entry name" value="Periplasmic binding protein-like II"/>
    <property type="match status" value="1"/>
</dbReference>
<evidence type="ECO:0000256" key="3">
    <source>
        <dbReference type="ARBA" id="ARBA00023125"/>
    </source>
</evidence>
<dbReference type="InterPro" id="IPR036390">
    <property type="entry name" value="WH_DNA-bd_sf"/>
</dbReference>
<name>A0A842HTI5_9BURK</name>
<feature type="domain" description="HTH lysR-type" evidence="5">
    <location>
        <begin position="3"/>
        <end position="60"/>
    </location>
</feature>
<protein>
    <submittedName>
        <fullName evidence="6">LysR family transcriptional regulator</fullName>
    </submittedName>
</protein>
<dbReference type="PANTHER" id="PTHR30126">
    <property type="entry name" value="HTH-TYPE TRANSCRIPTIONAL REGULATOR"/>
    <property type="match status" value="1"/>
</dbReference>
<dbReference type="PROSITE" id="PS50931">
    <property type="entry name" value="HTH_LYSR"/>
    <property type="match status" value="1"/>
</dbReference>
<evidence type="ECO:0000256" key="4">
    <source>
        <dbReference type="ARBA" id="ARBA00023163"/>
    </source>
</evidence>
<evidence type="ECO:0000259" key="5">
    <source>
        <dbReference type="PROSITE" id="PS50931"/>
    </source>
</evidence>
<evidence type="ECO:0000313" key="7">
    <source>
        <dbReference type="Proteomes" id="UP000545386"/>
    </source>
</evidence>
<dbReference type="PRINTS" id="PR00039">
    <property type="entry name" value="HTHLYSR"/>
</dbReference>
<keyword evidence="2" id="KW-0805">Transcription regulation</keyword>
<accession>A0A842HTI5</accession>
<proteinExistence type="inferred from homology"/>
<dbReference type="GO" id="GO:0003700">
    <property type="term" value="F:DNA-binding transcription factor activity"/>
    <property type="evidence" value="ECO:0007669"/>
    <property type="project" value="InterPro"/>
</dbReference>
<keyword evidence="7" id="KW-1185">Reference proteome</keyword>
<dbReference type="SUPFAM" id="SSF46785">
    <property type="entry name" value="Winged helix' DNA-binding domain"/>
    <property type="match status" value="1"/>
</dbReference>
<dbReference type="PANTHER" id="PTHR30126:SF94">
    <property type="entry name" value="LYSR FAMILY TRANSCRIPTIONAL REGULATOR"/>
    <property type="match status" value="1"/>
</dbReference>
<dbReference type="RefSeq" id="WP_185780708.1">
    <property type="nucleotide sequence ID" value="NZ_JACJUU010000019.1"/>
</dbReference>
<evidence type="ECO:0000256" key="1">
    <source>
        <dbReference type="ARBA" id="ARBA00009437"/>
    </source>
</evidence>
<dbReference type="NCBIfam" id="NF008095">
    <property type="entry name" value="PRK10837.1"/>
    <property type="match status" value="1"/>
</dbReference>
<dbReference type="InterPro" id="IPR005119">
    <property type="entry name" value="LysR_subst-bd"/>
</dbReference>
<dbReference type="InterPro" id="IPR000847">
    <property type="entry name" value="LysR_HTH_N"/>
</dbReference>
<dbReference type="Gene3D" id="1.10.10.10">
    <property type="entry name" value="Winged helix-like DNA-binding domain superfamily/Winged helix DNA-binding domain"/>
    <property type="match status" value="1"/>
</dbReference>
<dbReference type="InterPro" id="IPR036388">
    <property type="entry name" value="WH-like_DNA-bd_sf"/>
</dbReference>
<organism evidence="6 7">
    <name type="scientific">Pusillimonas minor</name>
    <dbReference type="NCBI Taxonomy" id="2697024"/>
    <lineage>
        <taxon>Bacteria</taxon>
        <taxon>Pseudomonadati</taxon>
        <taxon>Pseudomonadota</taxon>
        <taxon>Betaproteobacteria</taxon>
        <taxon>Burkholderiales</taxon>
        <taxon>Alcaligenaceae</taxon>
        <taxon>Pusillimonas</taxon>
    </lineage>
</organism>
<sequence length="302" mass="33476">MRFTLRQLQIFIAIGRTGSTTAAAENISLSQSAVSAALHELETCLDTRLFDRVGNRLALNDNGRMLMPQASLIVDGAETMEREFSSRGGPAASLLKVGTSATIGHYIMPALVAGFREQEPATHVAVRISDINEIANAVTNFDVDVGFIEGPCHEPELKTITWMLDKLVIVSSSNHPVTRRYPNQKIPIEELQKADWLLRERGSGTREVVEEMLLPHLHYLNEGTVFGSAEALKRGAVHGLGLSCLSHWAIQDQLACGRLAVLDTPLPELTRQFYIIYHKKKYLSARLQLFIHHCQVSELSLV</sequence>
<keyword evidence="4" id="KW-0804">Transcription</keyword>
<dbReference type="GO" id="GO:0000976">
    <property type="term" value="F:transcription cis-regulatory region binding"/>
    <property type="evidence" value="ECO:0007669"/>
    <property type="project" value="TreeGrafter"/>
</dbReference>